<dbReference type="GeneID" id="113207230"/>
<sequence length="142" mass="16527">MDIFGLFEAVLSLRPNGPEYLFWKKFFGMVNENWLRSFEERTRGGSFYIYWDFIEEVDSTLPMGQQYQQALGVVSEKTQNTLSSNNCGVLLDTAMQVLNTRKREHSRFPEDPNNSKWVIHEKIIEIWSALVNQLQEKASGRG</sequence>
<evidence type="ECO:0000313" key="1">
    <source>
        <dbReference type="Proteomes" id="UP000504606"/>
    </source>
</evidence>
<dbReference type="AlphaFoldDB" id="A0A6J1SE73"/>
<evidence type="ECO:0000313" key="2">
    <source>
        <dbReference type="RefSeq" id="XP_026279484.1"/>
    </source>
</evidence>
<name>A0A6J1SE73_FRAOC</name>
<gene>
    <name evidence="2" type="primary">LOC113207230</name>
</gene>
<accession>A0A6J1SE73</accession>
<protein>
    <submittedName>
        <fullName evidence="2">Uncharacterized protein LOC113207230</fullName>
    </submittedName>
</protein>
<dbReference type="KEGG" id="foc:113207230"/>
<dbReference type="RefSeq" id="XP_026279484.1">
    <property type="nucleotide sequence ID" value="XM_026423699.2"/>
</dbReference>
<keyword evidence="1" id="KW-1185">Reference proteome</keyword>
<dbReference type="Proteomes" id="UP000504606">
    <property type="component" value="Unplaced"/>
</dbReference>
<reference evidence="2" key="1">
    <citation type="submission" date="2025-08" db="UniProtKB">
        <authorList>
            <consortium name="RefSeq"/>
        </authorList>
    </citation>
    <scope>IDENTIFICATION</scope>
    <source>
        <tissue evidence="2">Whole organism</tissue>
    </source>
</reference>
<proteinExistence type="predicted"/>
<organism evidence="1 2">
    <name type="scientific">Frankliniella occidentalis</name>
    <name type="common">Western flower thrips</name>
    <name type="synonym">Euthrips occidentalis</name>
    <dbReference type="NCBI Taxonomy" id="133901"/>
    <lineage>
        <taxon>Eukaryota</taxon>
        <taxon>Metazoa</taxon>
        <taxon>Ecdysozoa</taxon>
        <taxon>Arthropoda</taxon>
        <taxon>Hexapoda</taxon>
        <taxon>Insecta</taxon>
        <taxon>Pterygota</taxon>
        <taxon>Neoptera</taxon>
        <taxon>Paraneoptera</taxon>
        <taxon>Thysanoptera</taxon>
        <taxon>Terebrantia</taxon>
        <taxon>Thripoidea</taxon>
        <taxon>Thripidae</taxon>
        <taxon>Frankliniella</taxon>
    </lineage>
</organism>